<keyword evidence="9 12" id="KW-0238">DNA-binding</keyword>
<dbReference type="OrthoDB" id="521512at2759"/>
<dbReference type="CDD" id="cd00223">
    <property type="entry name" value="TOPRIM_TopoIIB_SPO"/>
    <property type="match status" value="1"/>
</dbReference>
<dbReference type="SUPFAM" id="SSF56726">
    <property type="entry name" value="DNA topoisomerase IV, alpha subunit"/>
    <property type="match status" value="1"/>
</dbReference>
<dbReference type="GO" id="GO:0007131">
    <property type="term" value="P:reciprocal meiotic recombination"/>
    <property type="evidence" value="ECO:0007669"/>
    <property type="project" value="TreeGrafter"/>
</dbReference>
<keyword evidence="6" id="KW-0479">Metal-binding</keyword>
<reference evidence="15" key="1">
    <citation type="submission" date="2021-06" db="EMBL/GenBank/DDBJ databases">
        <authorList>
            <person name="Kallberg Y."/>
            <person name="Tangrot J."/>
            <person name="Rosling A."/>
        </authorList>
    </citation>
    <scope>NUCLEOTIDE SEQUENCE</scope>
    <source>
        <strain evidence="15">IA702</strain>
    </source>
</reference>
<evidence type="ECO:0000256" key="5">
    <source>
        <dbReference type="ARBA" id="ARBA00012895"/>
    </source>
</evidence>
<dbReference type="GO" id="GO:0003918">
    <property type="term" value="F:DNA topoisomerase type II (double strand cut, ATP-hydrolyzing) activity"/>
    <property type="evidence" value="ECO:0007669"/>
    <property type="project" value="UniProtKB-UniRule"/>
</dbReference>
<dbReference type="PANTHER" id="PTHR10848">
    <property type="entry name" value="MEIOTIC RECOMBINATION PROTEIN SPO11"/>
    <property type="match status" value="1"/>
</dbReference>
<evidence type="ECO:0000313" key="15">
    <source>
        <dbReference type="EMBL" id="CAG8593792.1"/>
    </source>
</evidence>
<dbReference type="PRINTS" id="PR01551">
    <property type="entry name" value="SPO11HOMOLOG"/>
</dbReference>
<dbReference type="GO" id="GO:0046872">
    <property type="term" value="F:metal ion binding"/>
    <property type="evidence" value="ECO:0007669"/>
    <property type="project" value="UniProtKB-KW"/>
</dbReference>
<evidence type="ECO:0000256" key="1">
    <source>
        <dbReference type="ARBA" id="ARBA00000185"/>
    </source>
</evidence>
<dbReference type="InterPro" id="IPR013048">
    <property type="entry name" value="Meiotic_Spo11"/>
</dbReference>
<protein>
    <recommendedName>
        <fullName evidence="5">DNA topoisomerase (ATP-hydrolyzing)</fullName>
        <ecNumber evidence="5">5.6.2.2</ecNumber>
    </recommendedName>
</protein>
<dbReference type="Gene3D" id="1.10.10.10">
    <property type="entry name" value="Winged helix-like DNA-binding domain superfamily/Winged helix DNA-binding domain"/>
    <property type="match status" value="1"/>
</dbReference>
<keyword evidence="8 12" id="KW-0799">Topoisomerase</keyword>
<evidence type="ECO:0000256" key="9">
    <source>
        <dbReference type="ARBA" id="ARBA00023125"/>
    </source>
</evidence>
<dbReference type="AlphaFoldDB" id="A0A9N9C9D3"/>
<evidence type="ECO:0000256" key="7">
    <source>
        <dbReference type="ARBA" id="ARBA00022842"/>
    </source>
</evidence>
<dbReference type="InterPro" id="IPR036388">
    <property type="entry name" value="WH-like_DNA-bd_sf"/>
</dbReference>
<comment type="catalytic activity">
    <reaction evidence="1 12">
        <text>ATP-dependent breakage, passage and rejoining of double-stranded DNA.</text>
        <dbReference type="EC" id="5.6.2.2"/>
    </reaction>
</comment>
<comment type="subcellular location">
    <subcellularLocation>
        <location evidence="3">Nucleus</location>
    </subcellularLocation>
</comment>
<dbReference type="PRINTS" id="PR01550">
    <property type="entry name" value="TOP6AFAMILY"/>
</dbReference>
<evidence type="ECO:0000256" key="11">
    <source>
        <dbReference type="ARBA" id="ARBA00023242"/>
    </source>
</evidence>
<gene>
    <name evidence="15" type="ORF">POCULU_LOCUS7110</name>
</gene>
<comment type="cofactor">
    <cofactor evidence="2">
        <name>Mg(2+)</name>
        <dbReference type="ChEBI" id="CHEBI:18420"/>
    </cofactor>
</comment>
<evidence type="ECO:0000256" key="8">
    <source>
        <dbReference type="ARBA" id="ARBA00023029"/>
    </source>
</evidence>
<dbReference type="EMBL" id="CAJVPJ010001504">
    <property type="protein sequence ID" value="CAG8593792.1"/>
    <property type="molecule type" value="Genomic_DNA"/>
</dbReference>
<evidence type="ECO:0000259" key="13">
    <source>
        <dbReference type="Pfam" id="PF04406"/>
    </source>
</evidence>
<comment type="similarity">
    <text evidence="4 12">Belongs to the TOP6A family.</text>
</comment>
<proteinExistence type="inferred from homology"/>
<dbReference type="PROSITE" id="PS52041">
    <property type="entry name" value="TOPO_IIB"/>
    <property type="match status" value="1"/>
</dbReference>
<dbReference type="PANTHER" id="PTHR10848:SF0">
    <property type="entry name" value="MEIOTIC RECOMBINATION PROTEIN SPO11"/>
    <property type="match status" value="1"/>
</dbReference>
<evidence type="ECO:0000256" key="12">
    <source>
        <dbReference type="PROSITE-ProRule" id="PRU01385"/>
    </source>
</evidence>
<evidence type="ECO:0000256" key="6">
    <source>
        <dbReference type="ARBA" id="ARBA00022723"/>
    </source>
</evidence>
<evidence type="ECO:0000256" key="2">
    <source>
        <dbReference type="ARBA" id="ARBA00001946"/>
    </source>
</evidence>
<dbReference type="Proteomes" id="UP000789572">
    <property type="component" value="Unassembled WGS sequence"/>
</dbReference>
<keyword evidence="10 12" id="KW-0413">Isomerase</keyword>
<dbReference type="InterPro" id="IPR002815">
    <property type="entry name" value="Spo11/TopoVI_A"/>
</dbReference>
<dbReference type="GO" id="GO:0003677">
    <property type="term" value="F:DNA binding"/>
    <property type="evidence" value="ECO:0007669"/>
    <property type="project" value="UniProtKB-UniRule"/>
</dbReference>
<dbReference type="GO" id="GO:0000228">
    <property type="term" value="C:nuclear chromosome"/>
    <property type="evidence" value="ECO:0007669"/>
    <property type="project" value="TreeGrafter"/>
</dbReference>
<organism evidence="15 16">
    <name type="scientific">Paraglomus occultum</name>
    <dbReference type="NCBI Taxonomy" id="144539"/>
    <lineage>
        <taxon>Eukaryota</taxon>
        <taxon>Fungi</taxon>
        <taxon>Fungi incertae sedis</taxon>
        <taxon>Mucoromycota</taxon>
        <taxon>Glomeromycotina</taxon>
        <taxon>Glomeromycetes</taxon>
        <taxon>Paraglomerales</taxon>
        <taxon>Paraglomeraceae</taxon>
        <taxon>Paraglomus</taxon>
    </lineage>
</organism>
<keyword evidence="16" id="KW-1185">Reference proteome</keyword>
<sequence length="361" mass="40799">EWVIEQIENIIAKLLQDLANGHPLVIECASKAVRKDKTHTRYDDQSRTLKRTNTSTLKQLHFPSLKSPKSFAIFVRILEICHELLIQNITATKRDIYYKDVQLFVNQNTVDQAIDELACLFRIPRSCLNVIASAKGLVAGALTIMRSDGVTIDCLIPRAIPHADNIHKIESTADIVIVVEKEVATFHHLLSINFLGKFNSCILITGKGYPDVATRQFVKLLDNHFKERAIASKTPNSTCVFGFFDNDPYGIDILCVYKYGSTSMSFDSQNLATPDMQWIGLHCRDWKTFVALDKLLPMTFADRKKALGLLSREYLPNSWKIEICRMLFVGKKAELQCLGDKDAGDVTDYLATKLKDPSTWL</sequence>
<evidence type="ECO:0000256" key="10">
    <source>
        <dbReference type="ARBA" id="ARBA00023235"/>
    </source>
</evidence>
<accession>A0A9N9C9D3</accession>
<keyword evidence="7" id="KW-0460">Magnesium</keyword>
<feature type="active site" description="O-(5'-phospho-DNA)-tyrosine intermediate" evidence="12">
    <location>
        <position position="98"/>
    </location>
</feature>
<dbReference type="GO" id="GO:0005524">
    <property type="term" value="F:ATP binding"/>
    <property type="evidence" value="ECO:0007669"/>
    <property type="project" value="InterPro"/>
</dbReference>
<dbReference type="Gene3D" id="3.40.1360.10">
    <property type="match status" value="1"/>
</dbReference>
<feature type="non-terminal residue" evidence="15">
    <location>
        <position position="361"/>
    </location>
</feature>
<name>A0A9N9C9D3_9GLOM</name>
<dbReference type="InterPro" id="IPR036078">
    <property type="entry name" value="Spo11/TopoVI_A_sf"/>
</dbReference>
<dbReference type="GO" id="GO:0042138">
    <property type="term" value="P:meiotic DNA double-strand break formation"/>
    <property type="evidence" value="ECO:0007669"/>
    <property type="project" value="InterPro"/>
</dbReference>
<dbReference type="GO" id="GO:0000706">
    <property type="term" value="P:meiotic DNA double-strand break processing"/>
    <property type="evidence" value="ECO:0007669"/>
    <property type="project" value="TreeGrafter"/>
</dbReference>
<dbReference type="InterPro" id="IPR013049">
    <property type="entry name" value="Spo11/TopoVI_A_N"/>
</dbReference>
<evidence type="ECO:0000256" key="3">
    <source>
        <dbReference type="ARBA" id="ARBA00004123"/>
    </source>
</evidence>
<feature type="domain" description="Spo11/DNA topoisomerase VI subunit A N-terminal" evidence="13">
    <location>
        <begin position="69"/>
        <end position="130"/>
    </location>
</feature>
<dbReference type="Pfam" id="PF21180">
    <property type="entry name" value="TOP6A-Spo11_Toprim"/>
    <property type="match status" value="1"/>
</dbReference>
<dbReference type="EC" id="5.6.2.2" evidence="5"/>
<dbReference type="Pfam" id="PF04406">
    <property type="entry name" value="TP6A_N"/>
    <property type="match status" value="1"/>
</dbReference>
<keyword evidence="11" id="KW-0539">Nucleus</keyword>
<feature type="domain" description="Topoisomerase 6 subunit A/Spo11 TOPRIM" evidence="14">
    <location>
        <begin position="176"/>
        <end position="354"/>
    </location>
</feature>
<evidence type="ECO:0000256" key="4">
    <source>
        <dbReference type="ARBA" id="ARBA00006559"/>
    </source>
</evidence>
<evidence type="ECO:0000313" key="16">
    <source>
        <dbReference type="Proteomes" id="UP000789572"/>
    </source>
</evidence>
<comment type="caution">
    <text evidence="15">The sequence shown here is derived from an EMBL/GenBank/DDBJ whole genome shotgun (WGS) entry which is preliminary data.</text>
</comment>
<dbReference type="InterPro" id="IPR034136">
    <property type="entry name" value="TOPRIM_Topo6A/Spo11"/>
</dbReference>
<evidence type="ECO:0000259" key="14">
    <source>
        <dbReference type="Pfam" id="PF21180"/>
    </source>
</evidence>